<gene>
    <name evidence="2" type="ORF">MHM_04260</name>
</gene>
<organism evidence="2">
    <name type="scientific">Candidatus Mycoplasma haematominutum 'Birmingham 1'</name>
    <dbReference type="NCBI Taxonomy" id="1116213"/>
    <lineage>
        <taxon>Bacteria</taxon>
        <taxon>Bacillati</taxon>
        <taxon>Mycoplasmatota</taxon>
        <taxon>Mollicutes</taxon>
        <taxon>Mycoplasmataceae</taxon>
        <taxon>Mycoplasma</taxon>
    </lineage>
</organism>
<proteinExistence type="predicted"/>
<dbReference type="EMBL" id="HE613254">
    <property type="protein sequence ID" value="CCE66944.1"/>
    <property type="molecule type" value="Genomic_DNA"/>
</dbReference>
<evidence type="ECO:0000313" key="2">
    <source>
        <dbReference type="EMBL" id="CCE66944.1"/>
    </source>
</evidence>
<name>G8C3P6_9MOLU</name>
<feature type="signal peptide" evidence="1">
    <location>
        <begin position="1"/>
        <end position="22"/>
    </location>
</feature>
<accession>G8C3P6</accession>
<dbReference type="AlphaFoldDB" id="G8C3P6"/>
<dbReference type="HOGENOM" id="CLU_107062_1_0_14"/>
<dbReference type="KEGG" id="mhb:MHM_04260"/>
<evidence type="ECO:0000256" key="1">
    <source>
        <dbReference type="SAM" id="SignalP"/>
    </source>
</evidence>
<dbReference type="PATRIC" id="fig|1116213.3.peg.461"/>
<reference evidence="2" key="1">
    <citation type="submission" date="2011-11" db="EMBL/GenBank/DDBJ databases">
        <title>Complete genome sequence of Candidatus Mycoplasma haemominutum.</title>
        <authorList>
            <person name="Barker E.N."/>
            <person name="Darby A.C."/>
            <person name="Helps C.R."/>
            <person name="Peters I.R."/>
            <person name="Hughes M.A."/>
            <person name="Radford A.D."/>
            <person name="Novacco M."/>
            <person name="Boretti F."/>
            <person name="Hofmann-Lehmann R."/>
            <person name="Tasker S."/>
        </authorList>
    </citation>
    <scope>NUCLEOTIDE SEQUENCE</scope>
    <source>
        <strain evidence="2">Birmingham 1</strain>
    </source>
</reference>
<reference evidence="2" key="2">
    <citation type="submission" date="2011-11" db="EMBL/GenBank/DDBJ databases">
        <authorList>
            <person name="Barker E."/>
        </authorList>
    </citation>
    <scope>NUCLEOTIDE SEQUENCE</scope>
    <source>
        <strain evidence="2">Birmingham 1</strain>
    </source>
</reference>
<keyword evidence="1" id="KW-0732">Signal</keyword>
<protein>
    <submittedName>
        <fullName evidence="2">Uncharacterized protein</fullName>
    </submittedName>
</protein>
<feature type="chain" id="PRO_5003508824" evidence="1">
    <location>
        <begin position="23"/>
        <end position="222"/>
    </location>
</feature>
<sequence length="222" mass="24491">MQNLTRVLIGLTSSVGVSSAVATPIALSAGRALSKVNTVVGDEHNRGGALDSAEKLSVETCSSSLPPEGRIEFTPGNLTNSSKVCYTTVGIQLGLEEQNAFSTLLKSALNSQLSWANLREGNQLVYCWRKDEYDSEDEGSLWEFGRGESCEGIEYVKLGRENNGAFAARLKDSSEFKLCDRDCWTGNSVHEGYKLKQWARENSNNWKNISFYDTSRSKLHSF</sequence>